<gene>
    <name evidence="2" type="ORF">IDM48_09725</name>
</gene>
<dbReference type="HAMAP" id="MF_02088">
    <property type="entry name" value="Q_prec_transport"/>
    <property type="match status" value="1"/>
</dbReference>
<dbReference type="InterPro" id="IPR003744">
    <property type="entry name" value="YhhQ"/>
</dbReference>
<name>A0A7H2BIY2_9MICC</name>
<keyword evidence="3" id="KW-1185">Reference proteome</keyword>
<comment type="similarity">
    <text evidence="1">Belongs to the vitamin uptake transporter (VUT/ECF) (TC 2.A.88) family. Q precursor transporter subfamily.</text>
</comment>
<protein>
    <recommendedName>
        <fullName evidence="1">Probable queuosine precursor transporter</fullName>
        <shortName evidence="1">Q precursor transporter</shortName>
    </recommendedName>
</protein>
<feature type="transmembrane region" description="Helical" evidence="1">
    <location>
        <begin position="28"/>
        <end position="53"/>
    </location>
</feature>
<dbReference type="AlphaFoldDB" id="A0A7H2BIY2"/>
<sequence>MSDSQNSSAPVSTPAPTYARPSRTYFDLLLATSAIILILSNIGATKAVAFGPILTDGGFFLFPVAYVIGDVIAEIYGFSRSRKTIFFSFGAAIFASLVFWIVIKLPGADFYENQTALETVLGPVPLIVGGSLLGFVVGQLLNSWVMVAMKKRFAGRFLVGRLVGSTMVGELADTIIFCTIAAPILGITQFSDYLNYVLVGYIYKCLVEFLLMPITVPVIGWFKRHEPTYPRELAGSSL</sequence>
<evidence type="ECO:0000256" key="1">
    <source>
        <dbReference type="HAMAP-Rule" id="MF_02088"/>
    </source>
</evidence>
<dbReference type="RefSeq" id="WP_068168487.1">
    <property type="nucleotide sequence ID" value="NZ_BAAAHX010000010.1"/>
</dbReference>
<evidence type="ECO:0000313" key="3">
    <source>
        <dbReference type="Proteomes" id="UP000516421"/>
    </source>
</evidence>
<organism evidence="2 3">
    <name type="scientific">Rothia amarae</name>
    <dbReference type="NCBI Taxonomy" id="169480"/>
    <lineage>
        <taxon>Bacteria</taxon>
        <taxon>Bacillati</taxon>
        <taxon>Actinomycetota</taxon>
        <taxon>Actinomycetes</taxon>
        <taxon>Micrococcales</taxon>
        <taxon>Micrococcaceae</taxon>
        <taxon>Rothia</taxon>
    </lineage>
</organism>
<keyword evidence="1" id="KW-0813">Transport</keyword>
<keyword evidence="1" id="KW-0472">Membrane</keyword>
<feature type="transmembrane region" description="Helical" evidence="1">
    <location>
        <begin position="201"/>
        <end position="222"/>
    </location>
</feature>
<keyword evidence="1" id="KW-1003">Cell membrane</keyword>
<dbReference type="NCBIfam" id="TIGR00697">
    <property type="entry name" value="queuosine precursor transporter"/>
    <property type="match status" value="1"/>
</dbReference>
<dbReference type="EMBL" id="CP061538">
    <property type="protein sequence ID" value="QNV39628.1"/>
    <property type="molecule type" value="Genomic_DNA"/>
</dbReference>
<dbReference type="GO" id="GO:0005886">
    <property type="term" value="C:plasma membrane"/>
    <property type="evidence" value="ECO:0007669"/>
    <property type="project" value="UniProtKB-SubCell"/>
</dbReference>
<proteinExistence type="inferred from homology"/>
<dbReference type="PANTHER" id="PTHR34300">
    <property type="entry name" value="QUEUOSINE PRECURSOR TRANSPORTER-RELATED"/>
    <property type="match status" value="1"/>
</dbReference>
<keyword evidence="1" id="KW-0812">Transmembrane</keyword>
<comment type="subcellular location">
    <subcellularLocation>
        <location evidence="1">Cell membrane</location>
        <topology evidence="1">Multi-pass membrane protein</topology>
    </subcellularLocation>
</comment>
<feature type="transmembrane region" description="Helical" evidence="1">
    <location>
        <begin position="85"/>
        <end position="103"/>
    </location>
</feature>
<dbReference type="Proteomes" id="UP000516421">
    <property type="component" value="Chromosome"/>
</dbReference>
<reference evidence="2 3" key="1">
    <citation type="submission" date="2020-09" db="EMBL/GenBank/DDBJ databases">
        <title>Investigation of environmental microbe.</title>
        <authorList>
            <person name="Ou Y."/>
            <person name="Kang Q."/>
        </authorList>
    </citation>
    <scope>NUCLEOTIDE SEQUENCE [LARGE SCALE GENOMIC DNA]</scope>
    <source>
        <strain evidence="2 3">KJZ-9</strain>
    </source>
</reference>
<dbReference type="PANTHER" id="PTHR34300:SF2">
    <property type="entry name" value="QUEUOSINE PRECURSOR TRANSPORTER-RELATED"/>
    <property type="match status" value="1"/>
</dbReference>
<comment type="function">
    <text evidence="1">Involved in the import of queuosine (Q) precursors, required for Q precursor salvage.</text>
</comment>
<feature type="transmembrane region" description="Helical" evidence="1">
    <location>
        <begin position="168"/>
        <end position="189"/>
    </location>
</feature>
<feature type="transmembrane region" description="Helical" evidence="1">
    <location>
        <begin position="59"/>
        <end position="78"/>
    </location>
</feature>
<evidence type="ECO:0000313" key="2">
    <source>
        <dbReference type="EMBL" id="QNV39628.1"/>
    </source>
</evidence>
<dbReference type="KEGG" id="rama:IDM48_09725"/>
<keyword evidence="1" id="KW-1133">Transmembrane helix</keyword>
<accession>A0A7H2BIY2</accession>
<feature type="transmembrane region" description="Helical" evidence="1">
    <location>
        <begin position="123"/>
        <end position="147"/>
    </location>
</feature>
<dbReference type="Pfam" id="PF02592">
    <property type="entry name" value="Vut_1"/>
    <property type="match status" value="1"/>
</dbReference>
<dbReference type="GO" id="GO:0022857">
    <property type="term" value="F:transmembrane transporter activity"/>
    <property type="evidence" value="ECO:0007669"/>
    <property type="project" value="UniProtKB-UniRule"/>
</dbReference>